<dbReference type="SMART" id="SM00965">
    <property type="entry name" value="STN"/>
    <property type="match status" value="1"/>
</dbReference>
<comment type="caution">
    <text evidence="10">The sequence shown here is derived from an EMBL/GenBank/DDBJ whole genome shotgun (WGS) entry which is preliminary data.</text>
</comment>
<evidence type="ECO:0000256" key="6">
    <source>
        <dbReference type="ARBA" id="ARBA00023237"/>
    </source>
</evidence>
<evidence type="ECO:0000256" key="5">
    <source>
        <dbReference type="ARBA" id="ARBA00023136"/>
    </source>
</evidence>
<dbReference type="InterPro" id="IPR012910">
    <property type="entry name" value="Plug_dom"/>
</dbReference>
<evidence type="ECO:0000256" key="7">
    <source>
        <dbReference type="PROSITE-ProRule" id="PRU01360"/>
    </source>
</evidence>
<feature type="domain" description="Secretin/TonB short N-terminal" evidence="9">
    <location>
        <begin position="68"/>
        <end position="119"/>
    </location>
</feature>
<evidence type="ECO:0000256" key="8">
    <source>
        <dbReference type="SAM" id="SignalP"/>
    </source>
</evidence>
<evidence type="ECO:0000259" key="9">
    <source>
        <dbReference type="SMART" id="SM00965"/>
    </source>
</evidence>
<protein>
    <submittedName>
        <fullName evidence="10">Outer membrane receptor for ferrienterochelin and colicins</fullName>
    </submittedName>
</protein>
<dbReference type="Gene3D" id="2.170.130.10">
    <property type="entry name" value="TonB-dependent receptor, plug domain"/>
    <property type="match status" value="1"/>
</dbReference>
<dbReference type="SUPFAM" id="SSF56935">
    <property type="entry name" value="Porins"/>
    <property type="match status" value="1"/>
</dbReference>
<keyword evidence="5 7" id="KW-0472">Membrane</keyword>
<dbReference type="PROSITE" id="PS52016">
    <property type="entry name" value="TONB_DEPENDENT_REC_3"/>
    <property type="match status" value="1"/>
</dbReference>
<evidence type="ECO:0000256" key="4">
    <source>
        <dbReference type="ARBA" id="ARBA00022692"/>
    </source>
</evidence>
<keyword evidence="4 7" id="KW-0812">Transmembrane</keyword>
<comment type="similarity">
    <text evidence="7">Belongs to the TonB-dependent receptor family.</text>
</comment>
<dbReference type="Proteomes" id="UP000198512">
    <property type="component" value="Unassembled WGS sequence"/>
</dbReference>
<evidence type="ECO:0000313" key="10">
    <source>
        <dbReference type="EMBL" id="SEQ09362.1"/>
    </source>
</evidence>
<dbReference type="Pfam" id="PF07715">
    <property type="entry name" value="Plug"/>
    <property type="match status" value="1"/>
</dbReference>
<keyword evidence="11" id="KW-1185">Reference proteome</keyword>
<gene>
    <name evidence="10" type="ORF">SAMN05216600_103247</name>
</gene>
<dbReference type="RefSeq" id="WP_083251653.1">
    <property type="nucleotide sequence ID" value="NZ_FOFP01000003.1"/>
</dbReference>
<dbReference type="EMBL" id="FOFP01000003">
    <property type="protein sequence ID" value="SEQ09362.1"/>
    <property type="molecule type" value="Genomic_DNA"/>
</dbReference>
<feature type="chain" id="PRO_5045424389" evidence="8">
    <location>
        <begin position="36"/>
        <end position="964"/>
    </location>
</feature>
<sequence>MATTAPTATLLKRYPWLSKASLAALLLTQHLPAQADALQEQLTQRQAFEVPAQPLAGALLEFAQQAGLQVSVDSGLVGERNSPGISGEWSTQEALQRLLSGSGLRWRVNTANSLTLEVDPDYRAQDPAALQTPDIVVLGKADHNFQGEAVINRRAIENFAGGNGDLTTMLKMHPSVRFDTTQQSSNTPGEINPADISINGAKFYQNNFMVDGISINNDLDPGASSGSRSDVNGQYLLPSNAFGIALDADLLEEVRVYDSNVSAKYGRFNGGVIDAITRRPTKEFHGKVSAQMTKSDWTRYHINNDQMSDEEFAKSSTYSNQPEFEKLSTRVVLEGHLTDNFGLIGNFVRKTSEIPLYSYDGGFESAGDKTKHNQERLIENKMVKAFWTPSDRLDMILTLVDAPAENTYFKSNQRDSGFRIDQGGQTAALKTIWTGDTLTYTQQFAYKMVQSSRDADSSTFKQWRWSQEKNWGNPYRDGVLYAGSTSIEGGMGDIEQEQSGLEYNLDIQAIPFDLAGSAHTLSFGMEVRRQKASYEVSEDTLSASVLRRSNATGSSTCVTASGQLDSDYCSISVDAIGTPERQYFGLLNSVRAGKVEAEQIDYALYLQDDIQIGNLKLRPGVRFDADDYMDKKTIAPRFAASYDFFGDETSVLTAGLNRYYGRNLFKYRLADGRESLRWRATRLNSSTDTIRDFGPWTNFGVDENSFRQLDIPYDDEWMVGFSQRLVSLQFELKYVHRDGKDQVVRSRANYLGLEQGNGVDAIDNYYTYTNAGQSRSETVTLTVTPLENLKFAGTMTSFMLGLDWNRTQSPQSNYDDLLNEDRLADEDVYFDGRLIPYSELPADNFNRPWTARLNTVTSIPALNLTWTNFLRYRGAYEQIFRATPENITINGGTYENYEVGEVSAAPTWDTRVKWTLPLGGSQSTYVAVDVTNVTDKVNNIVSNTAGVISYETGRQYWLEVGYQF</sequence>
<comment type="subcellular location">
    <subcellularLocation>
        <location evidence="1 7">Cell outer membrane</location>
        <topology evidence="1 7">Multi-pass membrane protein</topology>
    </subcellularLocation>
</comment>
<dbReference type="Gene3D" id="2.40.170.20">
    <property type="entry name" value="TonB-dependent receptor, beta-barrel domain"/>
    <property type="match status" value="1"/>
</dbReference>
<dbReference type="InterPro" id="IPR036942">
    <property type="entry name" value="Beta-barrel_TonB_sf"/>
</dbReference>
<dbReference type="InterPro" id="IPR039426">
    <property type="entry name" value="TonB-dep_rcpt-like"/>
</dbReference>
<dbReference type="Gene3D" id="3.55.50.30">
    <property type="match status" value="1"/>
</dbReference>
<evidence type="ECO:0000313" key="11">
    <source>
        <dbReference type="Proteomes" id="UP000198512"/>
    </source>
</evidence>
<keyword evidence="8" id="KW-0732">Signal</keyword>
<keyword evidence="6 7" id="KW-0998">Cell outer membrane</keyword>
<keyword evidence="10" id="KW-0675">Receptor</keyword>
<dbReference type="InterPro" id="IPR011662">
    <property type="entry name" value="Secretin/TonB_short_N"/>
</dbReference>
<evidence type="ECO:0000256" key="3">
    <source>
        <dbReference type="ARBA" id="ARBA00022452"/>
    </source>
</evidence>
<keyword evidence="3 7" id="KW-1134">Transmembrane beta strand</keyword>
<evidence type="ECO:0000256" key="2">
    <source>
        <dbReference type="ARBA" id="ARBA00022448"/>
    </source>
</evidence>
<name>A0ABY1B6L9_9PSED</name>
<dbReference type="InterPro" id="IPR037066">
    <property type="entry name" value="Plug_dom_sf"/>
</dbReference>
<keyword evidence="2 7" id="KW-0813">Transport</keyword>
<feature type="signal peptide" evidence="8">
    <location>
        <begin position="1"/>
        <end position="35"/>
    </location>
</feature>
<organism evidence="10 11">
    <name type="scientific">Pseudomonas cuatrocienegasensis</name>
    <dbReference type="NCBI Taxonomy" id="543360"/>
    <lineage>
        <taxon>Bacteria</taxon>
        <taxon>Pseudomonadati</taxon>
        <taxon>Pseudomonadota</taxon>
        <taxon>Gammaproteobacteria</taxon>
        <taxon>Pseudomonadales</taxon>
        <taxon>Pseudomonadaceae</taxon>
        <taxon>Pseudomonas</taxon>
    </lineage>
</organism>
<evidence type="ECO:0000256" key="1">
    <source>
        <dbReference type="ARBA" id="ARBA00004571"/>
    </source>
</evidence>
<accession>A0ABY1B6L9</accession>
<reference evidence="10 11" key="1">
    <citation type="submission" date="2016-10" db="EMBL/GenBank/DDBJ databases">
        <authorList>
            <person name="Varghese N."/>
            <person name="Submissions S."/>
        </authorList>
    </citation>
    <scope>NUCLEOTIDE SEQUENCE [LARGE SCALE GENOMIC DNA]</scope>
    <source>
        <strain evidence="10 11">CIP 109853</strain>
    </source>
</reference>
<proteinExistence type="inferred from homology"/>